<dbReference type="InterPro" id="IPR015422">
    <property type="entry name" value="PyrdxlP-dep_Trfase_small"/>
</dbReference>
<evidence type="ECO:0000256" key="7">
    <source>
        <dbReference type="PIRSR" id="PIRSR000524-50"/>
    </source>
</evidence>
<comment type="similarity">
    <text evidence="2">Belongs to the class-V pyridoxal-phosphate-dependent aminotransferase family.</text>
</comment>
<dbReference type="InterPro" id="IPR015421">
    <property type="entry name" value="PyrdxlP-dep_Trfase_major"/>
</dbReference>
<proteinExistence type="inferred from homology"/>
<comment type="cofactor">
    <cofactor evidence="1 7">
        <name>pyridoxal 5'-phosphate</name>
        <dbReference type="ChEBI" id="CHEBI:597326"/>
    </cofactor>
</comment>
<dbReference type="InterPro" id="IPR000192">
    <property type="entry name" value="Aminotrans_V_dom"/>
</dbReference>
<feature type="binding site" evidence="6">
    <location>
        <position position="360"/>
    </location>
    <ligand>
        <name>substrate</name>
    </ligand>
</feature>
<dbReference type="InterPro" id="IPR015424">
    <property type="entry name" value="PyrdxlP-dep_Trfase"/>
</dbReference>
<feature type="domain" description="Aminotransferase class V" evidence="8">
    <location>
        <begin position="38"/>
        <end position="349"/>
    </location>
</feature>
<dbReference type="PANTHER" id="PTHR21152">
    <property type="entry name" value="AMINOTRANSFERASE CLASS V"/>
    <property type="match status" value="1"/>
</dbReference>
<reference evidence="9" key="1">
    <citation type="submission" date="2020-06" db="EMBL/GenBank/DDBJ databases">
        <title>Insight into the genomes of haloalkaliphilic bacilli from Kenyan soda lakes.</title>
        <authorList>
            <person name="Mwirichia R."/>
            <person name="Villamizar G.C."/>
            <person name="Poehlein A."/>
            <person name="Mugweru J."/>
            <person name="Kipnyargis A."/>
            <person name="Kiplimo D."/>
            <person name="Orwa P."/>
            <person name="Daniel R."/>
        </authorList>
    </citation>
    <scope>NUCLEOTIDE SEQUENCE</scope>
    <source>
        <strain evidence="9">B1096_S55</strain>
    </source>
</reference>
<dbReference type="GO" id="GO:0008453">
    <property type="term" value="F:alanine-glyoxylate transaminase activity"/>
    <property type="evidence" value="ECO:0007669"/>
    <property type="project" value="TreeGrafter"/>
</dbReference>
<evidence type="ECO:0000313" key="9">
    <source>
        <dbReference type="EMBL" id="MCR6097651.1"/>
    </source>
</evidence>
<dbReference type="AlphaFoldDB" id="A0A9Q4FZP6"/>
<keyword evidence="3 9" id="KW-0032">Aminotransferase</keyword>
<keyword evidence="10" id="KW-1185">Reference proteome</keyword>
<dbReference type="InterPro" id="IPR024169">
    <property type="entry name" value="SP_NH2Trfase/AEP_transaminase"/>
</dbReference>
<evidence type="ECO:0000256" key="4">
    <source>
        <dbReference type="ARBA" id="ARBA00022679"/>
    </source>
</evidence>
<comment type="caution">
    <text evidence="9">The sequence shown here is derived from an EMBL/GenBank/DDBJ whole genome shotgun (WGS) entry which is preliminary data.</text>
</comment>
<evidence type="ECO:0000313" key="10">
    <source>
        <dbReference type="Proteomes" id="UP001057753"/>
    </source>
</evidence>
<sequence length="416" mass="46016">MKQTHELMVPPRTIMTPGPVEAEPSVLRAMSSTILGQFDPNFTSIMNETMALLRHVLQTDNHWAFPVDGTSRAGIEAMLCSVIEEGDTVLVPCFGRFGYLLTEIAERCGGDVHVMECEWGTVFDPDHIVAKIDEVEPKVIAIVHGDTSTGRMQPLKKIGEACRERGVLLIVDAVATVAGTEVKTDEWMIDGLITGTQKCLSVPPGMAPLTYNDRIEAVLCQRKSIEKGLSTANTVVSNRRIRSNYLDLSQLQDYWSPARLNHHTEATSMLYGLYEGLRLILTEGLNARFKRHKLNEMALVAGLQAMKLKLFGDMSCKLPMVTCVVIPSNVNGEHVRTMLLEEFGIEIASSFGVLHGKIWRIGTMGYSCQKRNVLMTLAALEAVLIRQQAHISKGEAVQAAMDVYKEMEMTNPVGRT</sequence>
<dbReference type="PIRSF" id="PIRSF000524">
    <property type="entry name" value="SPT"/>
    <property type="match status" value="1"/>
</dbReference>
<evidence type="ECO:0000256" key="3">
    <source>
        <dbReference type="ARBA" id="ARBA00022576"/>
    </source>
</evidence>
<organism evidence="9 10">
    <name type="scientific">Salipaludibacillus agaradhaerens</name>
    <name type="common">Bacillus agaradhaerens</name>
    <dbReference type="NCBI Taxonomy" id="76935"/>
    <lineage>
        <taxon>Bacteria</taxon>
        <taxon>Bacillati</taxon>
        <taxon>Bacillota</taxon>
        <taxon>Bacilli</taxon>
        <taxon>Bacillales</taxon>
        <taxon>Bacillaceae</taxon>
    </lineage>
</organism>
<evidence type="ECO:0000256" key="1">
    <source>
        <dbReference type="ARBA" id="ARBA00001933"/>
    </source>
</evidence>
<gene>
    <name evidence="9" type="ORF">HXA33_13955</name>
</gene>
<dbReference type="Gene3D" id="3.40.640.10">
    <property type="entry name" value="Type I PLP-dependent aspartate aminotransferase-like (Major domain)"/>
    <property type="match status" value="1"/>
</dbReference>
<dbReference type="Proteomes" id="UP001057753">
    <property type="component" value="Unassembled WGS sequence"/>
</dbReference>
<dbReference type="FunFam" id="3.40.640.10:FF:000027">
    <property type="entry name" value="Serine--pyruvate aminotransferase, mitochondrial"/>
    <property type="match status" value="1"/>
</dbReference>
<feature type="modified residue" description="N6-(pyridoxal phosphate)lysine" evidence="7">
    <location>
        <position position="198"/>
    </location>
</feature>
<dbReference type="SUPFAM" id="SSF53383">
    <property type="entry name" value="PLP-dependent transferases"/>
    <property type="match status" value="1"/>
</dbReference>
<protein>
    <submittedName>
        <fullName evidence="9">Alanine--glyoxylate aminotransferase family protein</fullName>
    </submittedName>
</protein>
<evidence type="ECO:0000256" key="2">
    <source>
        <dbReference type="ARBA" id="ARBA00009236"/>
    </source>
</evidence>
<dbReference type="RefSeq" id="WP_257822045.1">
    <property type="nucleotide sequence ID" value="NZ_JABXYM010000001.1"/>
</dbReference>
<dbReference type="PANTHER" id="PTHR21152:SF40">
    <property type="entry name" value="ALANINE--GLYOXYLATE AMINOTRANSFERASE"/>
    <property type="match status" value="1"/>
</dbReference>
<dbReference type="Gene3D" id="3.90.1150.10">
    <property type="entry name" value="Aspartate Aminotransferase, domain 1"/>
    <property type="match status" value="1"/>
</dbReference>
<evidence type="ECO:0000259" key="8">
    <source>
        <dbReference type="Pfam" id="PF00266"/>
    </source>
</evidence>
<keyword evidence="4" id="KW-0808">Transferase</keyword>
<accession>A0A9Q4FZP6</accession>
<dbReference type="Pfam" id="PF00266">
    <property type="entry name" value="Aminotran_5"/>
    <property type="match status" value="1"/>
</dbReference>
<evidence type="ECO:0000256" key="5">
    <source>
        <dbReference type="ARBA" id="ARBA00022898"/>
    </source>
</evidence>
<dbReference type="GO" id="GO:0004760">
    <property type="term" value="F:L-serine-pyruvate transaminase activity"/>
    <property type="evidence" value="ECO:0007669"/>
    <property type="project" value="TreeGrafter"/>
</dbReference>
<name>A0A9Q4FZP6_SALAG</name>
<evidence type="ECO:0000256" key="6">
    <source>
        <dbReference type="PIRSR" id="PIRSR000524-1"/>
    </source>
</evidence>
<dbReference type="EMBL" id="JABXYM010000001">
    <property type="protein sequence ID" value="MCR6097651.1"/>
    <property type="molecule type" value="Genomic_DNA"/>
</dbReference>
<keyword evidence="5 7" id="KW-0663">Pyridoxal phosphate</keyword>
<dbReference type="GO" id="GO:0019265">
    <property type="term" value="P:glycine biosynthetic process, by transamination of glyoxylate"/>
    <property type="evidence" value="ECO:0007669"/>
    <property type="project" value="TreeGrafter"/>
</dbReference>